<dbReference type="GO" id="GO:0005840">
    <property type="term" value="C:ribosome"/>
    <property type="evidence" value="ECO:0007669"/>
    <property type="project" value="UniProtKB-KW"/>
</dbReference>
<evidence type="ECO:0000313" key="11">
    <source>
        <dbReference type="EMBL" id="BDD10938.1"/>
    </source>
</evidence>
<dbReference type="Pfam" id="PF17136">
    <property type="entry name" value="ribosomal_L24"/>
    <property type="match status" value="1"/>
</dbReference>
<sequence>MKTTKVKLKIRRGDTVKVIAGNDKGKEGKVLEVLVDKQRVVVEGVREVTKHRKPSATNPQGGIEKKEAPIHISNVMLVDPAKGEATRVGRRVEDGKIVRYSKKSKETIKDA</sequence>
<dbReference type="PROSITE" id="PS01108">
    <property type="entry name" value="RIBOSOMAL_L24"/>
    <property type="match status" value="1"/>
</dbReference>
<dbReference type="PANTHER" id="PTHR12903">
    <property type="entry name" value="MITOCHONDRIAL RIBOSOMAL PROTEIN L24"/>
    <property type="match status" value="1"/>
</dbReference>
<dbReference type="KEGG" id="fax:FUAX_33700"/>
<comment type="function">
    <text evidence="7 8">One of the proteins that surrounds the polypeptide exit tunnel on the outside of the subunit.</text>
</comment>
<evidence type="ECO:0000256" key="6">
    <source>
        <dbReference type="ARBA" id="ARBA00035206"/>
    </source>
</evidence>
<comment type="function">
    <text evidence="8">One of two assembly initiator proteins, it binds directly to the 5'-end of the 23S rRNA, where it nucleates assembly of the 50S subunit.</text>
</comment>
<evidence type="ECO:0000256" key="4">
    <source>
        <dbReference type="ARBA" id="ARBA00022980"/>
    </source>
</evidence>
<feature type="domain" description="KOW" evidence="10">
    <location>
        <begin position="9"/>
        <end position="36"/>
    </location>
</feature>
<dbReference type="Proteomes" id="UP001348817">
    <property type="component" value="Chromosome"/>
</dbReference>
<dbReference type="InterPro" id="IPR005825">
    <property type="entry name" value="Ribosomal_uL24_CS"/>
</dbReference>
<dbReference type="NCBIfam" id="TIGR01079">
    <property type="entry name" value="rplX_bact"/>
    <property type="match status" value="1"/>
</dbReference>
<keyword evidence="4 8" id="KW-0689">Ribosomal protein</keyword>
<dbReference type="SMART" id="SM00739">
    <property type="entry name" value="KOW"/>
    <property type="match status" value="1"/>
</dbReference>
<name>A0AAU9CS44_9BACT</name>
<protein>
    <recommendedName>
        <fullName evidence="6 8">Large ribosomal subunit protein uL24</fullName>
    </recommendedName>
</protein>
<dbReference type="InterPro" id="IPR003256">
    <property type="entry name" value="Ribosomal_uL24"/>
</dbReference>
<evidence type="ECO:0000256" key="7">
    <source>
        <dbReference type="ARBA" id="ARBA00058688"/>
    </source>
</evidence>
<evidence type="ECO:0000313" key="12">
    <source>
        <dbReference type="Proteomes" id="UP001348817"/>
    </source>
</evidence>
<dbReference type="InterPro" id="IPR014722">
    <property type="entry name" value="Rib_uL2_dom2"/>
</dbReference>
<evidence type="ECO:0000259" key="10">
    <source>
        <dbReference type="SMART" id="SM00739"/>
    </source>
</evidence>
<dbReference type="RefSeq" id="WP_338392465.1">
    <property type="nucleotide sequence ID" value="NZ_AP025314.1"/>
</dbReference>
<dbReference type="GO" id="GO:0019843">
    <property type="term" value="F:rRNA binding"/>
    <property type="evidence" value="ECO:0007669"/>
    <property type="project" value="UniProtKB-UniRule"/>
</dbReference>
<reference evidence="11 12" key="1">
    <citation type="submission" date="2021-12" db="EMBL/GenBank/DDBJ databases">
        <title>Genome sequencing of bacteria with rrn-lacking chromosome and rrn-plasmid.</title>
        <authorList>
            <person name="Anda M."/>
            <person name="Iwasaki W."/>
        </authorList>
    </citation>
    <scope>NUCLEOTIDE SEQUENCE [LARGE SCALE GENOMIC DNA]</scope>
    <source>
        <strain evidence="11 12">DSM 100852</strain>
    </source>
</reference>
<dbReference type="InterPro" id="IPR041988">
    <property type="entry name" value="Ribosomal_uL24_KOW"/>
</dbReference>
<keyword evidence="12" id="KW-1185">Reference proteome</keyword>
<evidence type="ECO:0000256" key="5">
    <source>
        <dbReference type="ARBA" id="ARBA00023274"/>
    </source>
</evidence>
<dbReference type="GO" id="GO:0006412">
    <property type="term" value="P:translation"/>
    <property type="evidence" value="ECO:0007669"/>
    <property type="project" value="UniProtKB-UniRule"/>
</dbReference>
<dbReference type="SUPFAM" id="SSF50104">
    <property type="entry name" value="Translation proteins SH3-like domain"/>
    <property type="match status" value="1"/>
</dbReference>
<gene>
    <name evidence="8 11" type="primary">rplX</name>
    <name evidence="11" type="ORF">FUAX_33700</name>
</gene>
<dbReference type="InterPro" id="IPR005824">
    <property type="entry name" value="KOW"/>
</dbReference>
<accession>A0AAU9CS44</accession>
<dbReference type="CDD" id="cd06089">
    <property type="entry name" value="KOW_RPL26"/>
    <property type="match status" value="1"/>
</dbReference>
<evidence type="ECO:0000256" key="8">
    <source>
        <dbReference type="HAMAP-Rule" id="MF_01326"/>
    </source>
</evidence>
<organism evidence="11 12">
    <name type="scientific">Fulvitalea axinellae</name>
    <dbReference type="NCBI Taxonomy" id="1182444"/>
    <lineage>
        <taxon>Bacteria</taxon>
        <taxon>Pseudomonadati</taxon>
        <taxon>Bacteroidota</taxon>
        <taxon>Cytophagia</taxon>
        <taxon>Cytophagales</taxon>
        <taxon>Persicobacteraceae</taxon>
        <taxon>Fulvitalea</taxon>
    </lineage>
</organism>
<proteinExistence type="inferred from homology"/>
<dbReference type="InterPro" id="IPR057264">
    <property type="entry name" value="Ribosomal_uL24_C"/>
</dbReference>
<dbReference type="AlphaFoldDB" id="A0AAU9CS44"/>
<dbReference type="InterPro" id="IPR008991">
    <property type="entry name" value="Translation_prot_SH3-like_sf"/>
</dbReference>
<dbReference type="Pfam" id="PF00467">
    <property type="entry name" value="KOW"/>
    <property type="match status" value="1"/>
</dbReference>
<keyword evidence="2 8" id="KW-0699">rRNA-binding</keyword>
<keyword evidence="3 8" id="KW-0694">RNA-binding</keyword>
<evidence type="ECO:0000256" key="3">
    <source>
        <dbReference type="ARBA" id="ARBA00022884"/>
    </source>
</evidence>
<keyword evidence="5 8" id="KW-0687">Ribonucleoprotein</keyword>
<dbReference type="Gene3D" id="2.30.30.30">
    <property type="match status" value="1"/>
</dbReference>
<evidence type="ECO:0000256" key="9">
    <source>
        <dbReference type="RuleBase" id="RU003477"/>
    </source>
</evidence>
<evidence type="ECO:0000256" key="2">
    <source>
        <dbReference type="ARBA" id="ARBA00022730"/>
    </source>
</evidence>
<dbReference type="GO" id="GO:1990904">
    <property type="term" value="C:ribonucleoprotein complex"/>
    <property type="evidence" value="ECO:0007669"/>
    <property type="project" value="UniProtKB-KW"/>
</dbReference>
<dbReference type="GO" id="GO:0003735">
    <property type="term" value="F:structural constituent of ribosome"/>
    <property type="evidence" value="ECO:0007669"/>
    <property type="project" value="InterPro"/>
</dbReference>
<comment type="subunit">
    <text evidence="8">Part of the 50S ribosomal subunit.</text>
</comment>
<dbReference type="HAMAP" id="MF_01326_B">
    <property type="entry name" value="Ribosomal_uL24_B"/>
    <property type="match status" value="1"/>
</dbReference>
<evidence type="ECO:0000256" key="1">
    <source>
        <dbReference type="ARBA" id="ARBA00010618"/>
    </source>
</evidence>
<comment type="similarity">
    <text evidence="1 8 9">Belongs to the universal ribosomal protein uL24 family.</text>
</comment>
<dbReference type="FunFam" id="2.30.30.30:FF:000004">
    <property type="entry name" value="50S ribosomal protein L24"/>
    <property type="match status" value="1"/>
</dbReference>
<dbReference type="EMBL" id="AP025314">
    <property type="protein sequence ID" value="BDD10938.1"/>
    <property type="molecule type" value="Genomic_DNA"/>
</dbReference>